<dbReference type="InterPro" id="IPR036390">
    <property type="entry name" value="WH_DNA-bd_sf"/>
</dbReference>
<dbReference type="RefSeq" id="WP_010620497.1">
    <property type="nucleotide sequence ID" value="NZ_PUFO01000056.1"/>
</dbReference>
<evidence type="ECO:0000259" key="7">
    <source>
        <dbReference type="PROSITE" id="PS51000"/>
    </source>
</evidence>
<dbReference type="InterPro" id="IPR036388">
    <property type="entry name" value="WH-like_DNA-bd_sf"/>
</dbReference>
<dbReference type="EMBL" id="PUFO01000056">
    <property type="protein sequence ID" value="TDG76931.1"/>
    <property type="molecule type" value="Genomic_DNA"/>
</dbReference>
<dbReference type="GO" id="GO:0003677">
    <property type="term" value="F:DNA binding"/>
    <property type="evidence" value="ECO:0007669"/>
    <property type="project" value="UniProtKB-KW"/>
</dbReference>
<keyword evidence="4" id="KW-0238">DNA-binding</keyword>
<keyword evidence="3" id="KW-0805">Transcription regulation</keyword>
<name>A0A4V3A3T7_9LACO</name>
<dbReference type="Gene3D" id="1.10.10.10">
    <property type="entry name" value="Winged helix-like DNA-binding domain superfamily/Winged helix DNA-binding domain"/>
    <property type="match status" value="1"/>
</dbReference>
<evidence type="ECO:0000313" key="9">
    <source>
        <dbReference type="Proteomes" id="UP000294854"/>
    </source>
</evidence>
<dbReference type="InterPro" id="IPR001034">
    <property type="entry name" value="DeoR_HTH"/>
</dbReference>
<feature type="domain" description="HTH deoR-type" evidence="7">
    <location>
        <begin position="1"/>
        <end position="55"/>
    </location>
</feature>
<keyword evidence="5" id="KW-0804">Transcription</keyword>
<dbReference type="PANTHER" id="PTHR30363">
    <property type="entry name" value="HTH-TYPE TRANSCRIPTIONAL REGULATOR SRLR-RELATED"/>
    <property type="match status" value="1"/>
</dbReference>
<dbReference type="InterPro" id="IPR050313">
    <property type="entry name" value="Carb_Metab_HTH_regulators"/>
</dbReference>
<evidence type="ECO:0000256" key="1">
    <source>
        <dbReference type="ARBA" id="ARBA00021390"/>
    </source>
</evidence>
<evidence type="ECO:0000256" key="3">
    <source>
        <dbReference type="ARBA" id="ARBA00023015"/>
    </source>
</evidence>
<dbReference type="STRING" id="1122149.FD44_GL001128"/>
<dbReference type="PROSITE" id="PS00894">
    <property type="entry name" value="HTH_DEOR_1"/>
    <property type="match status" value="1"/>
</dbReference>
<dbReference type="Gene3D" id="3.40.50.1360">
    <property type="match status" value="1"/>
</dbReference>
<proteinExistence type="predicted"/>
<keyword evidence="2" id="KW-0678">Repressor</keyword>
<dbReference type="Pfam" id="PF08220">
    <property type="entry name" value="HTH_DeoR"/>
    <property type="match status" value="1"/>
</dbReference>
<evidence type="ECO:0000256" key="4">
    <source>
        <dbReference type="ARBA" id="ARBA00023125"/>
    </source>
</evidence>
<organism evidence="8 9">
    <name type="scientific">Secundilactobacillus malefermentans</name>
    <dbReference type="NCBI Taxonomy" id="176292"/>
    <lineage>
        <taxon>Bacteria</taxon>
        <taxon>Bacillati</taxon>
        <taxon>Bacillota</taxon>
        <taxon>Bacilli</taxon>
        <taxon>Lactobacillales</taxon>
        <taxon>Lactobacillaceae</taxon>
        <taxon>Secundilactobacillus</taxon>
    </lineage>
</organism>
<evidence type="ECO:0000256" key="5">
    <source>
        <dbReference type="ARBA" id="ARBA00023163"/>
    </source>
</evidence>
<dbReference type="InterPro" id="IPR037171">
    <property type="entry name" value="NagB/RpiA_transferase-like"/>
</dbReference>
<dbReference type="InterPro" id="IPR018356">
    <property type="entry name" value="Tscrpt_reg_HTH_DeoR_CS"/>
</dbReference>
<comment type="function">
    <text evidence="6">Repressor of the lactose catabolism operon. Galactose-6-phosphate is the inducer.</text>
</comment>
<dbReference type="SUPFAM" id="SSF100950">
    <property type="entry name" value="NagB/RpiA/CoA transferase-like"/>
    <property type="match status" value="1"/>
</dbReference>
<dbReference type="SUPFAM" id="SSF46785">
    <property type="entry name" value="Winged helix' DNA-binding domain"/>
    <property type="match status" value="1"/>
</dbReference>
<dbReference type="InterPro" id="IPR014036">
    <property type="entry name" value="DeoR-like_C"/>
</dbReference>
<comment type="caution">
    <text evidence="8">The sequence shown here is derived from an EMBL/GenBank/DDBJ whole genome shotgun (WGS) entry which is preliminary data.</text>
</comment>
<dbReference type="OrthoDB" id="9797223at2"/>
<protein>
    <recommendedName>
        <fullName evidence="1">Lactose phosphotransferase system repressor</fullName>
    </recommendedName>
</protein>
<gene>
    <name evidence="8" type="ORF">C5L31_001522</name>
</gene>
<dbReference type="PANTHER" id="PTHR30363:SF4">
    <property type="entry name" value="GLYCEROL-3-PHOSPHATE REGULON REPRESSOR"/>
    <property type="match status" value="1"/>
</dbReference>
<dbReference type="PRINTS" id="PR00037">
    <property type="entry name" value="HTHLACR"/>
</dbReference>
<dbReference type="PROSITE" id="PS51000">
    <property type="entry name" value="HTH_DEOR_2"/>
    <property type="match status" value="1"/>
</dbReference>
<dbReference type="AlphaFoldDB" id="A0A4V3A3T7"/>
<evidence type="ECO:0000256" key="6">
    <source>
        <dbReference type="ARBA" id="ARBA00024937"/>
    </source>
</evidence>
<evidence type="ECO:0000313" key="8">
    <source>
        <dbReference type="EMBL" id="TDG76931.1"/>
    </source>
</evidence>
<keyword evidence="9" id="KW-1185">Reference proteome</keyword>
<sequence length="247" mass="27576">MNREAKIISLVNRERKVEVSRLAEVFDVSQVTIRKDLIHLEEMGFVKRHHGSVVLNNSDDTQVRLSSRYEEKLRIASKAVELVSDNETIMIENGSTCALFASEVASQKRGVTIITNSAFIATYIRKLKNVKIVLLGGEYQKSAQVNVGPMVEQMASSFYVDKFFVGVDGIDPTRGFTNSDLGRSEAARGMMRHASKTFVLSDATKFSSPGTVREFDFTDVEALYTDDSVQDSGRDLMKQNHLNLIVV</sequence>
<dbReference type="Pfam" id="PF00455">
    <property type="entry name" value="DeoRC"/>
    <property type="match status" value="1"/>
</dbReference>
<dbReference type="SMART" id="SM00420">
    <property type="entry name" value="HTH_DEOR"/>
    <property type="match status" value="1"/>
</dbReference>
<accession>A0A4V3A3T7</accession>
<evidence type="ECO:0000256" key="2">
    <source>
        <dbReference type="ARBA" id="ARBA00022491"/>
    </source>
</evidence>
<dbReference type="SMART" id="SM01134">
    <property type="entry name" value="DeoRC"/>
    <property type="match status" value="1"/>
</dbReference>
<dbReference type="GO" id="GO:0003700">
    <property type="term" value="F:DNA-binding transcription factor activity"/>
    <property type="evidence" value="ECO:0007669"/>
    <property type="project" value="InterPro"/>
</dbReference>
<reference evidence="8 9" key="1">
    <citation type="journal article" date="2019" name="Appl. Microbiol. Biotechnol.">
        <title>Uncovering carbohydrate metabolism through a genotype-phenotype association study of 56 lactic acid bacteria genomes.</title>
        <authorList>
            <person name="Buron-Moles G."/>
            <person name="Chailyan A."/>
            <person name="Dolejs I."/>
            <person name="Forster J."/>
            <person name="Miks M.H."/>
        </authorList>
    </citation>
    <scope>NUCLEOTIDE SEQUENCE [LARGE SCALE GENOMIC DNA]</scope>
    <source>
        <strain evidence="8 9">ATCC 49373</strain>
    </source>
</reference>
<dbReference type="Proteomes" id="UP000294854">
    <property type="component" value="Unassembled WGS sequence"/>
</dbReference>